<dbReference type="OrthoDB" id="3620498at2"/>
<evidence type="ECO:0000313" key="2">
    <source>
        <dbReference type="Proteomes" id="UP000179636"/>
    </source>
</evidence>
<keyword evidence="2" id="KW-1185">Reference proteome</keyword>
<sequence length="142" mass="15866">MILGFTGTRRDPTADQKRFIRRNLFNATELHHGCCEGSDYVSHLCAVDLDIPTIWLHPPTDEKLMVPLSKLLTRGGIHALSAKPYHARNRDIVDACELLIATPDGPRRPHSGTWYTVDYARANKVPVVVCLPDGTIDNDYST</sequence>
<proteinExistence type="predicted"/>
<dbReference type="Proteomes" id="UP000179636">
    <property type="component" value="Unassembled WGS sequence"/>
</dbReference>
<name>A0A1S1JUX8_9MYCO</name>
<organism evidence="1 2">
    <name type="scientific">Mycobacterium syngnathidarum</name>
    <dbReference type="NCBI Taxonomy" id="1908205"/>
    <lineage>
        <taxon>Bacteria</taxon>
        <taxon>Bacillati</taxon>
        <taxon>Actinomycetota</taxon>
        <taxon>Actinomycetes</taxon>
        <taxon>Mycobacteriales</taxon>
        <taxon>Mycobacteriaceae</taxon>
        <taxon>Mycobacterium</taxon>
    </lineage>
</organism>
<accession>A0A1S1JUX8</accession>
<comment type="caution">
    <text evidence="1">The sequence shown here is derived from an EMBL/GenBank/DDBJ whole genome shotgun (WGS) entry which is preliminary data.</text>
</comment>
<dbReference type="EMBL" id="MLHV01000029">
    <property type="protein sequence ID" value="OHT92424.1"/>
    <property type="molecule type" value="Genomic_DNA"/>
</dbReference>
<reference evidence="1 2" key="1">
    <citation type="submission" date="2016-10" db="EMBL/GenBank/DDBJ databases">
        <title>Evaluation of Human, Animal and Environmental Mycobacterium chelonae Isolates by Core Genome Phylogenomic Analysis, Targeted Gene Comparison, and Anti-microbial Susceptibility Patterns: A Tale of Mistaken Identities.</title>
        <authorList>
            <person name="Fogelson S.B."/>
            <person name="Camus A.C."/>
            <person name="Lorenz W."/>
            <person name="Vasireddy R."/>
            <person name="Vasireddy S."/>
            <person name="Smith T."/>
            <person name="Brown-Elliott B.A."/>
            <person name="Wallace R.J.Jr."/>
            <person name="Hasan N.A."/>
            <person name="Reischl U."/>
            <person name="Sanchez S."/>
        </authorList>
    </citation>
    <scope>NUCLEOTIDE SEQUENCE [LARGE SCALE GENOMIC DNA]</scope>
    <source>
        <strain evidence="1 2">24999</strain>
    </source>
</reference>
<dbReference type="Gene3D" id="3.40.50.450">
    <property type="match status" value="1"/>
</dbReference>
<gene>
    <name evidence="1" type="ORF">BKG61_24015</name>
</gene>
<dbReference type="RefSeq" id="WP_019346171.1">
    <property type="nucleotide sequence ID" value="NZ_MLHV01000029.1"/>
</dbReference>
<dbReference type="AlphaFoldDB" id="A0A1S1JUX8"/>
<evidence type="ECO:0000313" key="1">
    <source>
        <dbReference type="EMBL" id="OHT92424.1"/>
    </source>
</evidence>
<protein>
    <submittedName>
        <fullName evidence="1">Uncharacterized protein</fullName>
    </submittedName>
</protein>